<dbReference type="InterPro" id="IPR043136">
    <property type="entry name" value="B30.2/SPRY_sf"/>
</dbReference>
<dbReference type="GO" id="GO:0008270">
    <property type="term" value="F:zinc ion binding"/>
    <property type="evidence" value="ECO:0007669"/>
    <property type="project" value="UniProtKB-KW"/>
</dbReference>
<evidence type="ECO:0000313" key="6">
    <source>
        <dbReference type="EMBL" id="CAH2225545.1"/>
    </source>
</evidence>
<gene>
    <name evidence="6" type="ORF">PECUL_23A040281</name>
</gene>
<keyword evidence="4" id="KW-0175">Coiled coil</keyword>
<sequence>MLLGVNTASDMLLDLNTAGNGVTVSGDMKTVTVSVINQRRPETPERFQYNQVLSSRSFSSGRHYWKVEGSESGGWAVGMAYHSIDREGDQSGIGFNNKSWGLGWGYNKQYFVRHERNKIQLPHPPSSRRFGIFLDYEAGRLSFYDLCDPIRHLHTFTATFTKPLHPIFWVYGGNVWLRMY</sequence>
<dbReference type="Gene3D" id="2.60.120.920">
    <property type="match status" value="1"/>
</dbReference>
<evidence type="ECO:0000259" key="5">
    <source>
        <dbReference type="PROSITE" id="PS50188"/>
    </source>
</evidence>
<organism evidence="6 7">
    <name type="scientific">Pelobates cultripes</name>
    <name type="common">Western spadefoot toad</name>
    <dbReference type="NCBI Taxonomy" id="61616"/>
    <lineage>
        <taxon>Eukaryota</taxon>
        <taxon>Metazoa</taxon>
        <taxon>Chordata</taxon>
        <taxon>Craniata</taxon>
        <taxon>Vertebrata</taxon>
        <taxon>Euteleostomi</taxon>
        <taxon>Amphibia</taxon>
        <taxon>Batrachia</taxon>
        <taxon>Anura</taxon>
        <taxon>Pelobatoidea</taxon>
        <taxon>Pelobatidae</taxon>
        <taxon>Pelobates</taxon>
    </lineage>
</organism>
<dbReference type="Proteomes" id="UP001295444">
    <property type="component" value="Chromosome 01"/>
</dbReference>
<evidence type="ECO:0000256" key="2">
    <source>
        <dbReference type="ARBA" id="ARBA00022771"/>
    </source>
</evidence>
<keyword evidence="2" id="KW-0863">Zinc-finger</keyword>
<dbReference type="EMBL" id="OW240912">
    <property type="protein sequence ID" value="CAH2225545.1"/>
    <property type="molecule type" value="Genomic_DNA"/>
</dbReference>
<dbReference type="PANTHER" id="PTHR25465">
    <property type="entry name" value="B-BOX DOMAIN CONTAINING"/>
    <property type="match status" value="1"/>
</dbReference>
<keyword evidence="1" id="KW-0479">Metal-binding</keyword>
<dbReference type="PRINTS" id="PR01407">
    <property type="entry name" value="BUTYPHLNCDUF"/>
</dbReference>
<name>A0AAD1R873_PELCU</name>
<dbReference type="SMART" id="SM00589">
    <property type="entry name" value="PRY"/>
    <property type="match status" value="1"/>
</dbReference>
<dbReference type="InterPro" id="IPR051051">
    <property type="entry name" value="E3_ubiq-ligase_TRIM/RNF"/>
</dbReference>
<dbReference type="InterPro" id="IPR003877">
    <property type="entry name" value="SPRY_dom"/>
</dbReference>
<keyword evidence="7" id="KW-1185">Reference proteome</keyword>
<dbReference type="GO" id="GO:0005737">
    <property type="term" value="C:cytoplasm"/>
    <property type="evidence" value="ECO:0007669"/>
    <property type="project" value="UniProtKB-ARBA"/>
</dbReference>
<dbReference type="Pfam" id="PF13765">
    <property type="entry name" value="PRY"/>
    <property type="match status" value="1"/>
</dbReference>
<dbReference type="InterPro" id="IPR013320">
    <property type="entry name" value="ConA-like_dom_sf"/>
</dbReference>
<reference evidence="6" key="1">
    <citation type="submission" date="2022-03" db="EMBL/GenBank/DDBJ databases">
        <authorList>
            <person name="Alioto T."/>
            <person name="Alioto T."/>
            <person name="Gomez Garrido J."/>
        </authorList>
    </citation>
    <scope>NUCLEOTIDE SEQUENCE</scope>
</reference>
<evidence type="ECO:0000256" key="3">
    <source>
        <dbReference type="ARBA" id="ARBA00022833"/>
    </source>
</evidence>
<feature type="domain" description="B30.2/SPRY" evidence="5">
    <location>
        <begin position="1"/>
        <end position="180"/>
    </location>
</feature>
<dbReference type="InterPro" id="IPR006574">
    <property type="entry name" value="PRY"/>
</dbReference>
<dbReference type="InterPro" id="IPR001870">
    <property type="entry name" value="B30.2/SPRY"/>
</dbReference>
<dbReference type="PANTHER" id="PTHR25465:SF41">
    <property type="entry name" value="E3 UBIQUITIN-PROTEIN LIGASE RNF135"/>
    <property type="match status" value="1"/>
</dbReference>
<dbReference type="InterPro" id="IPR003879">
    <property type="entry name" value="Butyrophylin_SPRY"/>
</dbReference>
<dbReference type="CDD" id="cd12891">
    <property type="entry name" value="SPRY_PRY_C-I_2"/>
    <property type="match status" value="1"/>
</dbReference>
<evidence type="ECO:0000313" key="7">
    <source>
        <dbReference type="Proteomes" id="UP001295444"/>
    </source>
</evidence>
<dbReference type="PROSITE" id="PS50188">
    <property type="entry name" value="B302_SPRY"/>
    <property type="match status" value="1"/>
</dbReference>
<evidence type="ECO:0000256" key="4">
    <source>
        <dbReference type="ARBA" id="ARBA00023054"/>
    </source>
</evidence>
<dbReference type="SMART" id="SM00449">
    <property type="entry name" value="SPRY"/>
    <property type="match status" value="1"/>
</dbReference>
<dbReference type="SUPFAM" id="SSF49899">
    <property type="entry name" value="Concanavalin A-like lectins/glucanases"/>
    <property type="match status" value="1"/>
</dbReference>
<dbReference type="Pfam" id="PF00622">
    <property type="entry name" value="SPRY"/>
    <property type="match status" value="1"/>
</dbReference>
<protein>
    <submittedName>
        <fullName evidence="6">Tripartite motif-containing 7-like</fullName>
    </submittedName>
</protein>
<accession>A0AAD1R873</accession>
<dbReference type="AlphaFoldDB" id="A0AAD1R873"/>
<evidence type="ECO:0000256" key="1">
    <source>
        <dbReference type="ARBA" id="ARBA00022723"/>
    </source>
</evidence>
<keyword evidence="3" id="KW-0862">Zinc</keyword>
<proteinExistence type="predicted"/>